<feature type="region of interest" description="Disordered" evidence="1">
    <location>
        <begin position="21"/>
        <end position="40"/>
    </location>
</feature>
<accession>A0A5B7EZJ7</accession>
<dbReference type="Proteomes" id="UP000324222">
    <property type="component" value="Unassembled WGS sequence"/>
</dbReference>
<protein>
    <submittedName>
        <fullName evidence="2">Uncharacterized protein</fullName>
    </submittedName>
</protein>
<sequence>MAIVAYYSWEWQMHNHNYHHNLSQPSPPSPPQAPITPRPISSRGLFQHYVSASPCPGQCGASHRPGLTWQCVAGAAGEHSLALRRRSGCFALSATLQNSVDHICQVN</sequence>
<evidence type="ECO:0000313" key="2">
    <source>
        <dbReference type="EMBL" id="MPC38895.1"/>
    </source>
</evidence>
<reference evidence="2 3" key="1">
    <citation type="submission" date="2019-05" db="EMBL/GenBank/DDBJ databases">
        <title>Another draft genome of Portunus trituberculatus and its Hox gene families provides insights of decapod evolution.</title>
        <authorList>
            <person name="Jeong J.-H."/>
            <person name="Song I."/>
            <person name="Kim S."/>
            <person name="Choi T."/>
            <person name="Kim D."/>
            <person name="Ryu S."/>
            <person name="Kim W."/>
        </authorList>
    </citation>
    <scope>NUCLEOTIDE SEQUENCE [LARGE SCALE GENOMIC DNA]</scope>
    <source>
        <tissue evidence="2">Muscle</tissue>
    </source>
</reference>
<comment type="caution">
    <text evidence="2">The sequence shown here is derived from an EMBL/GenBank/DDBJ whole genome shotgun (WGS) entry which is preliminary data.</text>
</comment>
<evidence type="ECO:0000256" key="1">
    <source>
        <dbReference type="SAM" id="MobiDB-lite"/>
    </source>
</evidence>
<name>A0A5B7EZJ7_PORTR</name>
<gene>
    <name evidence="2" type="ORF">E2C01_032412</name>
</gene>
<evidence type="ECO:0000313" key="3">
    <source>
        <dbReference type="Proteomes" id="UP000324222"/>
    </source>
</evidence>
<proteinExistence type="predicted"/>
<feature type="compositionally biased region" description="Pro residues" evidence="1">
    <location>
        <begin position="25"/>
        <end position="37"/>
    </location>
</feature>
<organism evidence="2 3">
    <name type="scientific">Portunus trituberculatus</name>
    <name type="common">Swimming crab</name>
    <name type="synonym">Neptunus trituberculatus</name>
    <dbReference type="NCBI Taxonomy" id="210409"/>
    <lineage>
        <taxon>Eukaryota</taxon>
        <taxon>Metazoa</taxon>
        <taxon>Ecdysozoa</taxon>
        <taxon>Arthropoda</taxon>
        <taxon>Crustacea</taxon>
        <taxon>Multicrustacea</taxon>
        <taxon>Malacostraca</taxon>
        <taxon>Eumalacostraca</taxon>
        <taxon>Eucarida</taxon>
        <taxon>Decapoda</taxon>
        <taxon>Pleocyemata</taxon>
        <taxon>Brachyura</taxon>
        <taxon>Eubrachyura</taxon>
        <taxon>Portunoidea</taxon>
        <taxon>Portunidae</taxon>
        <taxon>Portuninae</taxon>
        <taxon>Portunus</taxon>
    </lineage>
</organism>
<dbReference type="EMBL" id="VSRR010004205">
    <property type="protein sequence ID" value="MPC38895.1"/>
    <property type="molecule type" value="Genomic_DNA"/>
</dbReference>
<keyword evidence="3" id="KW-1185">Reference proteome</keyword>
<dbReference type="AlphaFoldDB" id="A0A5B7EZJ7"/>